<dbReference type="KEGG" id="jre:109008207"/>
<comment type="pathway">
    <text evidence="6">Plant hormone biosynthesis; gibberellin biosynthesis.</text>
</comment>
<comment type="similarity">
    <text evidence="7">Belongs to the iron/ascorbate-dependent oxidoreductase family. GA20OX subfamily.</text>
</comment>
<dbReference type="AlphaFoldDB" id="A0A2I4GIQ4"/>
<dbReference type="GeneID" id="109008207"/>
<proteinExistence type="inferred from homology"/>
<keyword evidence="5 9" id="KW-0408">Iron</keyword>
<keyword evidence="11" id="KW-1185">Reference proteome</keyword>
<evidence type="ECO:0000256" key="8">
    <source>
        <dbReference type="ARBA" id="ARBA00050508"/>
    </source>
</evidence>
<dbReference type="OrthoDB" id="288590at2759"/>
<dbReference type="Pfam" id="PF14226">
    <property type="entry name" value="DIOX_N"/>
    <property type="match status" value="1"/>
</dbReference>
<evidence type="ECO:0000256" key="4">
    <source>
        <dbReference type="ARBA" id="ARBA00023002"/>
    </source>
</evidence>
<dbReference type="Proteomes" id="UP000235220">
    <property type="component" value="Chromosome 15"/>
</dbReference>
<keyword evidence="4 9" id="KW-0560">Oxidoreductase</keyword>
<dbReference type="InterPro" id="IPR050231">
    <property type="entry name" value="Iron_ascorbate_oxido_reductase"/>
</dbReference>
<evidence type="ECO:0000256" key="2">
    <source>
        <dbReference type="ARBA" id="ARBA00004972"/>
    </source>
</evidence>
<dbReference type="InterPro" id="IPR027443">
    <property type="entry name" value="IPNS-like_sf"/>
</dbReference>
<gene>
    <name evidence="12" type="primary">LOC109008207</name>
</gene>
<protein>
    <submittedName>
        <fullName evidence="12">Gibberellin 20 oxidase 2-like</fullName>
    </submittedName>
</protein>
<sequence length="426" mass="47899">MGLDARVSPRSAAVGHSYATAPPAAADDPSSSSFPPAEAPAPAFSLHGSVETGEGQKDYGAGNSLLQSQFVLQKESSVPMCFIWPKEDLVKAIEELREPVVDLSGFLKGDLVATQDAAMLIRESCLKHGFFQITGHGVDPRLIRMAYDHLDRFFKLPVSMKLRAKRMPGTNWGYSGAHADRFSSKLPWKETLSFRFYEPDDSHPVVLDFFKSTLGMDFEETGLVYQKYCEAMKEVALAIMELMAISLGIHDQQHYKHFFQDGSSIMRCNYYPPCKEPEYVLGTGPHCDPTSLTILHQDQVGGLEVFSDNKWRTVRPRQGAFVVNIGDTFMALSNGKYKSCLHRALVNRDKERRSLTFFMNPREDKVVRPPEYLVSSCTGDAPRTYPDFTWSELLQFTQKHYRADDATLPNFTKWLLSSKPANVNNN</sequence>
<evidence type="ECO:0000256" key="6">
    <source>
        <dbReference type="ARBA" id="ARBA00037909"/>
    </source>
</evidence>
<dbReference type="GO" id="GO:0045544">
    <property type="term" value="F:gibberellin 20-oxidase activity"/>
    <property type="evidence" value="ECO:0000318"/>
    <property type="project" value="GO_Central"/>
</dbReference>
<comment type="cofactor">
    <cofactor evidence="1">
        <name>L-ascorbate</name>
        <dbReference type="ChEBI" id="CHEBI:38290"/>
    </cofactor>
</comment>
<comment type="pathway">
    <text evidence="2">Hormone biosynthesis.</text>
</comment>
<evidence type="ECO:0000256" key="3">
    <source>
        <dbReference type="ARBA" id="ARBA00022723"/>
    </source>
</evidence>
<accession>A0A2I4GIQ4</accession>
<dbReference type="InterPro" id="IPR026992">
    <property type="entry name" value="DIOX_N"/>
</dbReference>
<dbReference type="Gramene" id="Jr15_02190_p1">
    <property type="protein sequence ID" value="cds.Jr15_02190_p1"/>
    <property type="gene ID" value="Jr15_02190"/>
</dbReference>
<evidence type="ECO:0000256" key="7">
    <source>
        <dbReference type="ARBA" id="ARBA00043997"/>
    </source>
</evidence>
<dbReference type="PANTHER" id="PTHR47990">
    <property type="entry name" value="2-OXOGLUTARATE (2OG) AND FE(II)-DEPENDENT OXYGENASE SUPERFAMILY PROTEIN-RELATED"/>
    <property type="match status" value="1"/>
</dbReference>
<dbReference type="GO" id="GO:0009826">
    <property type="term" value="P:unidimensional cell growth"/>
    <property type="evidence" value="ECO:0000318"/>
    <property type="project" value="GO_Central"/>
</dbReference>
<evidence type="ECO:0000313" key="12">
    <source>
        <dbReference type="RefSeq" id="XP_018843766.2"/>
    </source>
</evidence>
<dbReference type="FunFam" id="2.60.120.330:FF:000003">
    <property type="entry name" value="Gibberellin 20 oxidase 2"/>
    <property type="match status" value="1"/>
</dbReference>
<dbReference type="PROSITE" id="PS51471">
    <property type="entry name" value="FE2OG_OXY"/>
    <property type="match status" value="1"/>
</dbReference>
<keyword evidence="3 9" id="KW-0479">Metal-binding</keyword>
<dbReference type="GO" id="GO:0009686">
    <property type="term" value="P:gibberellin biosynthetic process"/>
    <property type="evidence" value="ECO:0000318"/>
    <property type="project" value="GO_Central"/>
</dbReference>
<dbReference type="PRINTS" id="PR00682">
    <property type="entry name" value="IPNSYNTHASE"/>
</dbReference>
<dbReference type="GO" id="GO:0009416">
    <property type="term" value="P:response to light stimulus"/>
    <property type="evidence" value="ECO:0000318"/>
    <property type="project" value="GO_Central"/>
</dbReference>
<dbReference type="Gene3D" id="2.60.120.330">
    <property type="entry name" value="B-lactam Antibiotic, Isopenicillin N Synthase, Chain"/>
    <property type="match status" value="1"/>
</dbReference>
<dbReference type="Pfam" id="PF03171">
    <property type="entry name" value="2OG-FeII_Oxy"/>
    <property type="match status" value="1"/>
</dbReference>
<comment type="catalytic activity">
    <reaction evidence="8">
        <text>gibberellin A12 + 2 2-oxoglutarate + 3 O2 + H(+) = gibberellin A9 + 2 succinate + 3 CO2 + 2 H2O</text>
        <dbReference type="Rhea" id="RHEA:60772"/>
        <dbReference type="ChEBI" id="CHEBI:15377"/>
        <dbReference type="ChEBI" id="CHEBI:15378"/>
        <dbReference type="ChEBI" id="CHEBI:15379"/>
        <dbReference type="ChEBI" id="CHEBI:16526"/>
        <dbReference type="ChEBI" id="CHEBI:16810"/>
        <dbReference type="ChEBI" id="CHEBI:30031"/>
        <dbReference type="ChEBI" id="CHEBI:58627"/>
        <dbReference type="ChEBI" id="CHEBI:73255"/>
    </reaction>
    <physiologicalReaction direction="left-to-right" evidence="8">
        <dbReference type="Rhea" id="RHEA:60773"/>
    </physiologicalReaction>
</comment>
<dbReference type="InterPro" id="IPR044861">
    <property type="entry name" value="IPNS-like_FE2OG_OXY"/>
</dbReference>
<feature type="region of interest" description="Disordered" evidence="10">
    <location>
        <begin position="1"/>
        <end position="52"/>
    </location>
</feature>
<dbReference type="GO" id="GO:0009908">
    <property type="term" value="P:flower development"/>
    <property type="evidence" value="ECO:0000318"/>
    <property type="project" value="GO_Central"/>
</dbReference>
<dbReference type="RefSeq" id="XP_018843766.2">
    <property type="nucleotide sequence ID" value="XM_018988221.2"/>
</dbReference>
<organism evidence="11 12">
    <name type="scientific">Juglans regia</name>
    <name type="common">English walnut</name>
    <dbReference type="NCBI Taxonomy" id="51240"/>
    <lineage>
        <taxon>Eukaryota</taxon>
        <taxon>Viridiplantae</taxon>
        <taxon>Streptophyta</taxon>
        <taxon>Embryophyta</taxon>
        <taxon>Tracheophyta</taxon>
        <taxon>Spermatophyta</taxon>
        <taxon>Magnoliopsida</taxon>
        <taxon>eudicotyledons</taxon>
        <taxon>Gunneridae</taxon>
        <taxon>Pentapetalae</taxon>
        <taxon>rosids</taxon>
        <taxon>fabids</taxon>
        <taxon>Fagales</taxon>
        <taxon>Juglandaceae</taxon>
        <taxon>Juglans</taxon>
    </lineage>
</organism>
<dbReference type="InterPro" id="IPR005123">
    <property type="entry name" value="Oxoglu/Fe-dep_dioxygenase_dom"/>
</dbReference>
<evidence type="ECO:0000256" key="5">
    <source>
        <dbReference type="ARBA" id="ARBA00023004"/>
    </source>
</evidence>
<dbReference type="GO" id="GO:0046872">
    <property type="term" value="F:metal ion binding"/>
    <property type="evidence" value="ECO:0007669"/>
    <property type="project" value="UniProtKB-KW"/>
</dbReference>
<feature type="compositionally biased region" description="Low complexity" evidence="10">
    <location>
        <begin position="21"/>
        <end position="45"/>
    </location>
</feature>
<name>A0A2I4GIQ4_JUGRE</name>
<evidence type="ECO:0000256" key="1">
    <source>
        <dbReference type="ARBA" id="ARBA00001961"/>
    </source>
</evidence>
<dbReference type="SUPFAM" id="SSF51197">
    <property type="entry name" value="Clavaminate synthase-like"/>
    <property type="match status" value="1"/>
</dbReference>
<evidence type="ECO:0000313" key="11">
    <source>
        <dbReference type="Proteomes" id="UP000235220"/>
    </source>
</evidence>
<evidence type="ECO:0000256" key="10">
    <source>
        <dbReference type="SAM" id="MobiDB-lite"/>
    </source>
</evidence>
<evidence type="ECO:0000256" key="9">
    <source>
        <dbReference type="RuleBase" id="RU003682"/>
    </source>
</evidence>
<reference evidence="12" key="1">
    <citation type="submission" date="2025-08" db="UniProtKB">
        <authorList>
            <consortium name="RefSeq"/>
        </authorList>
    </citation>
    <scope>IDENTIFICATION</scope>
    <source>
        <tissue evidence="12">Leaves</tissue>
    </source>
</reference>